<dbReference type="EMBL" id="LXQA010126550">
    <property type="protein sequence ID" value="MCI21743.1"/>
    <property type="molecule type" value="Genomic_DNA"/>
</dbReference>
<proteinExistence type="predicted"/>
<organism evidence="1 2">
    <name type="scientific">Trifolium medium</name>
    <dbReference type="NCBI Taxonomy" id="97028"/>
    <lineage>
        <taxon>Eukaryota</taxon>
        <taxon>Viridiplantae</taxon>
        <taxon>Streptophyta</taxon>
        <taxon>Embryophyta</taxon>
        <taxon>Tracheophyta</taxon>
        <taxon>Spermatophyta</taxon>
        <taxon>Magnoliopsida</taxon>
        <taxon>eudicotyledons</taxon>
        <taxon>Gunneridae</taxon>
        <taxon>Pentapetalae</taxon>
        <taxon>rosids</taxon>
        <taxon>fabids</taxon>
        <taxon>Fabales</taxon>
        <taxon>Fabaceae</taxon>
        <taxon>Papilionoideae</taxon>
        <taxon>50 kb inversion clade</taxon>
        <taxon>NPAAA clade</taxon>
        <taxon>Hologalegina</taxon>
        <taxon>IRL clade</taxon>
        <taxon>Trifolieae</taxon>
        <taxon>Trifolium</taxon>
    </lineage>
</organism>
<dbReference type="Proteomes" id="UP000265520">
    <property type="component" value="Unassembled WGS sequence"/>
</dbReference>
<reference evidence="1 2" key="1">
    <citation type="journal article" date="2018" name="Front. Plant Sci.">
        <title>Red Clover (Trifolium pratense) and Zigzag Clover (T. medium) - A Picture of Genomic Similarities and Differences.</title>
        <authorList>
            <person name="Dluhosova J."/>
            <person name="Istvanek J."/>
            <person name="Nedelnik J."/>
            <person name="Repkova J."/>
        </authorList>
    </citation>
    <scope>NUCLEOTIDE SEQUENCE [LARGE SCALE GENOMIC DNA]</scope>
    <source>
        <strain evidence="2">cv. 10/8</strain>
        <tissue evidence="1">Leaf</tissue>
    </source>
</reference>
<accession>A0A392QBI9</accession>
<evidence type="ECO:0000313" key="1">
    <source>
        <dbReference type="EMBL" id="MCI21743.1"/>
    </source>
</evidence>
<evidence type="ECO:0000313" key="2">
    <source>
        <dbReference type="Proteomes" id="UP000265520"/>
    </source>
</evidence>
<comment type="caution">
    <text evidence="1">The sequence shown here is derived from an EMBL/GenBank/DDBJ whole genome shotgun (WGS) entry which is preliminary data.</text>
</comment>
<keyword evidence="2" id="KW-1185">Reference proteome</keyword>
<sequence length="41" mass="4507">METNCGIFAAEGDVWWCHNAGIGATTDQRISEIDPTSEQHD</sequence>
<protein>
    <submittedName>
        <fullName evidence="1">Uncharacterized protein</fullName>
    </submittedName>
</protein>
<feature type="non-terminal residue" evidence="1">
    <location>
        <position position="41"/>
    </location>
</feature>
<name>A0A392QBI9_9FABA</name>
<dbReference type="AlphaFoldDB" id="A0A392QBI9"/>